<dbReference type="SUPFAM" id="SSF46689">
    <property type="entry name" value="Homeodomain-like"/>
    <property type="match status" value="1"/>
</dbReference>
<dbReference type="InterPro" id="IPR001647">
    <property type="entry name" value="HTH_TetR"/>
</dbReference>
<proteinExistence type="predicted"/>
<evidence type="ECO:0000259" key="3">
    <source>
        <dbReference type="PROSITE" id="PS50977"/>
    </source>
</evidence>
<dbReference type="InterPro" id="IPR009057">
    <property type="entry name" value="Homeodomain-like_sf"/>
</dbReference>
<dbReference type="OrthoDB" id="2356263at2"/>
<feature type="DNA-binding region" description="H-T-H motif" evidence="2">
    <location>
        <begin position="31"/>
        <end position="50"/>
    </location>
</feature>
<name>A0A2S9GSM9_9BURK</name>
<reference evidence="4 5" key="1">
    <citation type="submission" date="2018-02" db="EMBL/GenBank/DDBJ databases">
        <title>Solimicrobium silvestre gen. nov., sp. nov., isolated from alpine forest soil.</title>
        <authorList>
            <person name="Margesin R."/>
            <person name="Albuquerque L."/>
            <person name="Zhang D.-C."/>
            <person name="Froufe H.J.C."/>
            <person name="Severino R."/>
            <person name="Roxo I."/>
            <person name="Egas C."/>
            <person name="Da Costa M.S."/>
        </authorList>
    </citation>
    <scope>NUCLEOTIDE SEQUENCE [LARGE SCALE GENOMIC DNA]</scope>
    <source>
        <strain evidence="4 5">S20-91</strain>
    </source>
</reference>
<feature type="domain" description="HTH tetR-type" evidence="3">
    <location>
        <begin position="8"/>
        <end position="68"/>
    </location>
</feature>
<dbReference type="Gene3D" id="1.10.10.60">
    <property type="entry name" value="Homeodomain-like"/>
    <property type="match status" value="1"/>
</dbReference>
<dbReference type="RefSeq" id="WP_112886632.1">
    <property type="nucleotide sequence ID" value="NZ_PUGF01000038.1"/>
</dbReference>
<evidence type="ECO:0000313" key="4">
    <source>
        <dbReference type="EMBL" id="PRC90698.1"/>
    </source>
</evidence>
<dbReference type="SUPFAM" id="SSF48498">
    <property type="entry name" value="Tetracyclin repressor-like, C-terminal domain"/>
    <property type="match status" value="1"/>
</dbReference>
<evidence type="ECO:0000313" key="5">
    <source>
        <dbReference type="Proteomes" id="UP000237839"/>
    </source>
</evidence>
<dbReference type="Gene3D" id="1.10.357.10">
    <property type="entry name" value="Tetracycline Repressor, domain 2"/>
    <property type="match status" value="1"/>
</dbReference>
<gene>
    <name evidence="4" type="ORF">S2091_4591</name>
</gene>
<keyword evidence="1 2" id="KW-0238">DNA-binding</keyword>
<dbReference type="InterPro" id="IPR036271">
    <property type="entry name" value="Tet_transcr_reg_TetR-rel_C_sf"/>
</dbReference>
<organism evidence="4 5">
    <name type="scientific">Solimicrobium silvestre</name>
    <dbReference type="NCBI Taxonomy" id="2099400"/>
    <lineage>
        <taxon>Bacteria</taxon>
        <taxon>Pseudomonadati</taxon>
        <taxon>Pseudomonadota</taxon>
        <taxon>Betaproteobacteria</taxon>
        <taxon>Burkholderiales</taxon>
        <taxon>Oxalobacteraceae</taxon>
        <taxon>Solimicrobium</taxon>
    </lineage>
</organism>
<dbReference type="AlphaFoldDB" id="A0A2S9GSM9"/>
<evidence type="ECO:0000256" key="1">
    <source>
        <dbReference type="ARBA" id="ARBA00023125"/>
    </source>
</evidence>
<dbReference type="PROSITE" id="PS50977">
    <property type="entry name" value="HTH_TETR_2"/>
    <property type="match status" value="1"/>
</dbReference>
<dbReference type="Proteomes" id="UP000237839">
    <property type="component" value="Unassembled WGS sequence"/>
</dbReference>
<dbReference type="InterPro" id="IPR050624">
    <property type="entry name" value="HTH-type_Tx_Regulator"/>
</dbReference>
<dbReference type="PANTHER" id="PTHR43479">
    <property type="entry name" value="ACREF/ENVCD OPERON REPRESSOR-RELATED"/>
    <property type="match status" value="1"/>
</dbReference>
<protein>
    <submittedName>
        <fullName evidence="4">Bacterial regulatory protein, tetR family</fullName>
    </submittedName>
</protein>
<dbReference type="PANTHER" id="PTHR43479:SF11">
    <property type="entry name" value="ACREF_ENVCD OPERON REPRESSOR-RELATED"/>
    <property type="match status" value="1"/>
</dbReference>
<dbReference type="EMBL" id="PUGF01000038">
    <property type="protein sequence ID" value="PRC90698.1"/>
    <property type="molecule type" value="Genomic_DNA"/>
</dbReference>
<comment type="caution">
    <text evidence="4">The sequence shown here is derived from an EMBL/GenBank/DDBJ whole genome shotgun (WGS) entry which is preliminary data.</text>
</comment>
<sequence length="217" mass="24490">MTKTTPTNPTRLALLEHGKTMARQHGLRSITVRGLCQETAINTGSFVYHFGSRDQFIAELIEYWYAPLFEQIQWQQNHHADPLTRLHAMLRQLLSFVNANGAFIAQLMQDVVAGEIAAQRFTSTLAPRHPRILLQCIADAQQAGQLCIAPPLHQAMFLMSACGIPILLQHVLSGKELLPELLQQAIKQFATDPQHIDQRLQWALQGLMPNSKEFLHE</sequence>
<accession>A0A2S9GSM9</accession>
<keyword evidence="5" id="KW-1185">Reference proteome</keyword>
<evidence type="ECO:0000256" key="2">
    <source>
        <dbReference type="PROSITE-ProRule" id="PRU00335"/>
    </source>
</evidence>
<dbReference type="GO" id="GO:0003677">
    <property type="term" value="F:DNA binding"/>
    <property type="evidence" value="ECO:0007669"/>
    <property type="project" value="UniProtKB-UniRule"/>
</dbReference>